<evidence type="ECO:0000256" key="10">
    <source>
        <dbReference type="RuleBase" id="RU000394"/>
    </source>
</evidence>
<dbReference type="InterPro" id="IPR001752">
    <property type="entry name" value="Kinesin_motor_dom"/>
</dbReference>
<evidence type="ECO:0000256" key="8">
    <source>
        <dbReference type="ARBA" id="ARBA00023212"/>
    </source>
</evidence>
<keyword evidence="4 9" id="KW-0547">Nucleotide-binding</keyword>
<dbReference type="SUPFAM" id="SSF52540">
    <property type="entry name" value="P-loop containing nucleoside triphosphate hydrolases"/>
    <property type="match status" value="1"/>
</dbReference>
<feature type="region of interest" description="Disordered" evidence="12">
    <location>
        <begin position="906"/>
        <end position="962"/>
    </location>
</feature>
<reference evidence="14 15" key="1">
    <citation type="journal article" date="2016" name="Mol. Biol. Evol.">
        <title>Comparative Genomics of Early-Diverging Mushroom-Forming Fungi Provides Insights into the Origins of Lignocellulose Decay Capabilities.</title>
        <authorList>
            <person name="Nagy L.G."/>
            <person name="Riley R."/>
            <person name="Tritt A."/>
            <person name="Adam C."/>
            <person name="Daum C."/>
            <person name="Floudas D."/>
            <person name="Sun H."/>
            <person name="Yadav J.S."/>
            <person name="Pangilinan J."/>
            <person name="Larsson K.H."/>
            <person name="Matsuura K."/>
            <person name="Barry K."/>
            <person name="Labutti K."/>
            <person name="Kuo R."/>
            <person name="Ohm R.A."/>
            <person name="Bhattacharya S.S."/>
            <person name="Shirouzu T."/>
            <person name="Yoshinaga Y."/>
            <person name="Martin F.M."/>
            <person name="Grigoriev I.V."/>
            <person name="Hibbett D.S."/>
        </authorList>
    </citation>
    <scope>NUCLEOTIDE SEQUENCE [LARGE SCALE GENOMIC DNA]</scope>
    <source>
        <strain evidence="14 15">TUFC12733</strain>
    </source>
</reference>
<dbReference type="CDD" id="cd23649">
    <property type="entry name" value="Khc_CBD_cc"/>
    <property type="match status" value="1"/>
</dbReference>
<evidence type="ECO:0000256" key="11">
    <source>
        <dbReference type="SAM" id="Coils"/>
    </source>
</evidence>
<dbReference type="PRINTS" id="PR00380">
    <property type="entry name" value="KINESINHEAVY"/>
</dbReference>
<dbReference type="PROSITE" id="PS00411">
    <property type="entry name" value="KINESIN_MOTOR_1"/>
    <property type="match status" value="1"/>
</dbReference>
<dbReference type="AlphaFoldDB" id="A0A167L3D2"/>
<evidence type="ECO:0000256" key="1">
    <source>
        <dbReference type="ARBA" id="ARBA00004245"/>
    </source>
</evidence>
<comment type="subcellular location">
    <subcellularLocation>
        <location evidence="1">Cytoplasm</location>
        <location evidence="1">Cytoskeleton</location>
    </subcellularLocation>
</comment>
<dbReference type="InterPro" id="IPR059182">
    <property type="entry name" value="Khc_C"/>
</dbReference>
<dbReference type="GO" id="GO:0005874">
    <property type="term" value="C:microtubule"/>
    <property type="evidence" value="ECO:0007669"/>
    <property type="project" value="UniProtKB-KW"/>
</dbReference>
<sequence>MSNNIKVVCRFRPQNSLEIKEGGEVVVGFDDSLATVSLRSQAGLSGPEKDGFTFDRVFAMGTRQHEVFDYGVKGIVQDVINGYNGTIFAYGQTGSGKTFTMMGANIDSDDLKGIIPRIAEQIFTAIQEAPQNIEFMVKCSYMEIYLERIRDLLAPQNDNLQIHEEKNKGVYVKGLVEEYATSPDAIYELLRQGGLARMVAATNMNAESSRSHSIFLVIINQKNLDTGAQKSGSLYLVDLAGSEKIGKTGATGQTLEEAKKINKSLSALGMVINALTDGKSTHIPYRDSKLTRILQESLGGNSRTTLIINCSPSSYNEAETLSTLRFGMRAKTIKNKARVNAELSPAELKLLLKKAQTDNAAFQKLIGELESELATWRSGEEVDPANWVKGSGAPVKKAPTPSTPVRSSTPVNPLVEGLRGDLDSRPDTPTVIGLDKDERDEFLRRENELTDQLGEKESQLSAAEQELIILRAELSALRGDAPPPAQESQIPAHSSELIELRLERDRISFEKKELAIALEDEKQKNTELVGQVEDLNKVALQSRTRKTSLAEGKEKKKAELMAMMMSKLESRVGLSDRDEQLHSTLAKLATIDSDEGVHALTLDDISLVRRQLAEEHEALRDATEKLQELQEENALLSKRRQDLERRNAQIEADMEDVFGECRLATLHSSVLTQNSAKYEAKEGHADSAYTELKSTLESQFTTKLESQQSEIEDLQRQVEAKTKDIRNLGAELDSSRGVNEELKRAFEATSAGLAGGKDLADTARELERTRKAIAAQLAEFDNTKKALMRDVQDRCEKVIELEVQLDDMKEQYSNVIRNSNTKAQQKKMAILERNLEQVSLIQRQLVDQNALLKREAGASERKLITRNERIAGLEAQLRHAMREIEDRDRRYAEQFRNVYQATEHLRSAQPSARIAKPLRGGGGGANPPANGALARLQGEDASSSSASPSKQRASWFFSAARS</sequence>
<evidence type="ECO:0000256" key="6">
    <source>
        <dbReference type="ARBA" id="ARBA00023054"/>
    </source>
</evidence>
<protein>
    <recommendedName>
        <fullName evidence="10">Kinesin-like protein</fullName>
    </recommendedName>
</protein>
<dbReference type="CDD" id="cd01369">
    <property type="entry name" value="KISc_KHC_KIF5"/>
    <property type="match status" value="1"/>
</dbReference>
<evidence type="ECO:0000259" key="13">
    <source>
        <dbReference type="PROSITE" id="PS50067"/>
    </source>
</evidence>
<dbReference type="InterPro" id="IPR027417">
    <property type="entry name" value="P-loop_NTPase"/>
</dbReference>
<keyword evidence="2" id="KW-0963">Cytoplasm</keyword>
<dbReference type="Pfam" id="PF00225">
    <property type="entry name" value="Kinesin"/>
    <property type="match status" value="1"/>
</dbReference>
<keyword evidence="7 9" id="KW-0505">Motor protein</keyword>
<feature type="coiled-coil region" evidence="11">
    <location>
        <begin position="446"/>
        <end position="480"/>
    </location>
</feature>
<evidence type="ECO:0000256" key="12">
    <source>
        <dbReference type="SAM" id="MobiDB-lite"/>
    </source>
</evidence>
<dbReference type="FunFam" id="3.40.850.10:FF:000031">
    <property type="entry name" value="Kinesin-like protein"/>
    <property type="match status" value="1"/>
</dbReference>
<dbReference type="EMBL" id="KV417290">
    <property type="protein sequence ID" value="KZO95289.1"/>
    <property type="molecule type" value="Genomic_DNA"/>
</dbReference>
<dbReference type="PANTHER" id="PTHR47968:SF75">
    <property type="entry name" value="CENTROMERE-ASSOCIATED PROTEIN E"/>
    <property type="match status" value="1"/>
</dbReference>
<accession>A0A167L3D2</accession>
<evidence type="ECO:0000313" key="14">
    <source>
        <dbReference type="EMBL" id="KZO95289.1"/>
    </source>
</evidence>
<name>A0A167L3D2_CALVF</name>
<evidence type="ECO:0000256" key="2">
    <source>
        <dbReference type="ARBA" id="ARBA00022490"/>
    </source>
</evidence>
<dbReference type="Gene3D" id="3.40.850.10">
    <property type="entry name" value="Kinesin motor domain"/>
    <property type="match status" value="1"/>
</dbReference>
<dbReference type="InterPro" id="IPR019821">
    <property type="entry name" value="Kinesin_motor_CS"/>
</dbReference>
<feature type="region of interest" description="Disordered" evidence="12">
    <location>
        <begin position="383"/>
        <end position="433"/>
    </location>
</feature>
<dbReference type="GO" id="GO:0007018">
    <property type="term" value="P:microtubule-based movement"/>
    <property type="evidence" value="ECO:0007669"/>
    <property type="project" value="InterPro"/>
</dbReference>
<dbReference type="SMART" id="SM00129">
    <property type="entry name" value="KISc"/>
    <property type="match status" value="1"/>
</dbReference>
<dbReference type="STRING" id="1330018.A0A167L3D2"/>
<keyword evidence="5 9" id="KW-0067">ATP-binding</keyword>
<feature type="compositionally biased region" description="Low complexity" evidence="12">
    <location>
        <begin position="926"/>
        <end position="954"/>
    </location>
</feature>
<feature type="binding site" evidence="9">
    <location>
        <begin position="91"/>
        <end position="98"/>
    </location>
    <ligand>
        <name>ATP</name>
        <dbReference type="ChEBI" id="CHEBI:30616"/>
    </ligand>
</feature>
<dbReference type="PROSITE" id="PS50067">
    <property type="entry name" value="KINESIN_MOTOR_2"/>
    <property type="match status" value="1"/>
</dbReference>
<evidence type="ECO:0000256" key="7">
    <source>
        <dbReference type="ARBA" id="ARBA00023175"/>
    </source>
</evidence>
<dbReference type="InterPro" id="IPR036961">
    <property type="entry name" value="Kinesin_motor_dom_sf"/>
</dbReference>
<comment type="similarity">
    <text evidence="9 10">Belongs to the TRAFAC class myosin-kinesin ATPase superfamily. Kinesin family.</text>
</comment>
<feature type="domain" description="Kinesin motor" evidence="13">
    <location>
        <begin position="4"/>
        <end position="333"/>
    </location>
</feature>
<proteinExistence type="inferred from homology"/>
<dbReference type="GO" id="GO:0008017">
    <property type="term" value="F:microtubule binding"/>
    <property type="evidence" value="ECO:0007669"/>
    <property type="project" value="InterPro"/>
</dbReference>
<organism evidence="14 15">
    <name type="scientific">Calocera viscosa (strain TUFC12733)</name>
    <dbReference type="NCBI Taxonomy" id="1330018"/>
    <lineage>
        <taxon>Eukaryota</taxon>
        <taxon>Fungi</taxon>
        <taxon>Dikarya</taxon>
        <taxon>Basidiomycota</taxon>
        <taxon>Agaricomycotina</taxon>
        <taxon>Dacrymycetes</taxon>
        <taxon>Dacrymycetales</taxon>
        <taxon>Dacrymycetaceae</taxon>
        <taxon>Calocera</taxon>
    </lineage>
</organism>
<dbReference type="GO" id="GO:0005524">
    <property type="term" value="F:ATP binding"/>
    <property type="evidence" value="ECO:0007669"/>
    <property type="project" value="UniProtKB-UniRule"/>
</dbReference>
<gene>
    <name evidence="14" type="ORF">CALVIDRAFT_516554</name>
</gene>
<keyword evidence="6 11" id="KW-0175">Coiled coil</keyword>
<evidence type="ECO:0000256" key="9">
    <source>
        <dbReference type="PROSITE-ProRule" id="PRU00283"/>
    </source>
</evidence>
<dbReference type="OrthoDB" id="3176171at2759"/>
<feature type="compositionally biased region" description="Low complexity" evidence="12">
    <location>
        <begin position="399"/>
        <end position="413"/>
    </location>
</feature>
<keyword evidence="8" id="KW-0206">Cytoskeleton</keyword>
<feature type="coiled-coil region" evidence="11">
    <location>
        <begin position="605"/>
        <end position="660"/>
    </location>
</feature>
<feature type="coiled-coil region" evidence="11">
    <location>
        <begin position="697"/>
        <end position="731"/>
    </location>
</feature>
<dbReference type="Proteomes" id="UP000076738">
    <property type="component" value="Unassembled WGS sequence"/>
</dbReference>
<keyword evidence="15" id="KW-1185">Reference proteome</keyword>
<evidence type="ECO:0000256" key="3">
    <source>
        <dbReference type="ARBA" id="ARBA00022701"/>
    </source>
</evidence>
<evidence type="ECO:0000313" key="15">
    <source>
        <dbReference type="Proteomes" id="UP000076738"/>
    </source>
</evidence>
<dbReference type="InterPro" id="IPR027640">
    <property type="entry name" value="Kinesin-like_fam"/>
</dbReference>
<keyword evidence="3 10" id="KW-0493">Microtubule</keyword>
<evidence type="ECO:0000256" key="4">
    <source>
        <dbReference type="ARBA" id="ARBA00022741"/>
    </source>
</evidence>
<dbReference type="GO" id="GO:0003777">
    <property type="term" value="F:microtubule motor activity"/>
    <property type="evidence" value="ECO:0007669"/>
    <property type="project" value="InterPro"/>
</dbReference>
<dbReference type="PANTHER" id="PTHR47968">
    <property type="entry name" value="CENTROMERE PROTEIN E"/>
    <property type="match status" value="1"/>
</dbReference>
<feature type="coiled-coil region" evidence="11">
    <location>
        <begin position="759"/>
        <end position="818"/>
    </location>
</feature>
<evidence type="ECO:0000256" key="5">
    <source>
        <dbReference type="ARBA" id="ARBA00022840"/>
    </source>
</evidence>